<dbReference type="Proteomes" id="UP000183832">
    <property type="component" value="Unassembled WGS sequence"/>
</dbReference>
<evidence type="ECO:0000313" key="1">
    <source>
        <dbReference type="EMBL" id="CRL03998.1"/>
    </source>
</evidence>
<proteinExistence type="predicted"/>
<reference evidence="1 2" key="1">
    <citation type="submission" date="2015-04" db="EMBL/GenBank/DDBJ databases">
        <authorList>
            <person name="Syromyatnikov M.Y."/>
            <person name="Popov V.N."/>
        </authorList>
    </citation>
    <scope>NUCLEOTIDE SEQUENCE [LARGE SCALE GENOMIC DNA]</scope>
</reference>
<organism evidence="1 2">
    <name type="scientific">Clunio marinus</name>
    <dbReference type="NCBI Taxonomy" id="568069"/>
    <lineage>
        <taxon>Eukaryota</taxon>
        <taxon>Metazoa</taxon>
        <taxon>Ecdysozoa</taxon>
        <taxon>Arthropoda</taxon>
        <taxon>Hexapoda</taxon>
        <taxon>Insecta</taxon>
        <taxon>Pterygota</taxon>
        <taxon>Neoptera</taxon>
        <taxon>Endopterygota</taxon>
        <taxon>Diptera</taxon>
        <taxon>Nematocera</taxon>
        <taxon>Chironomoidea</taxon>
        <taxon>Chironomidae</taxon>
        <taxon>Clunio</taxon>
    </lineage>
</organism>
<keyword evidence="2" id="KW-1185">Reference proteome</keyword>
<gene>
    <name evidence="1" type="ORF">CLUMA_CG017116</name>
</gene>
<evidence type="ECO:0000313" key="2">
    <source>
        <dbReference type="Proteomes" id="UP000183832"/>
    </source>
</evidence>
<name>A0A1J1IXW9_9DIPT</name>
<protein>
    <submittedName>
        <fullName evidence="1">CLUMA_CG017116, isoform A</fullName>
    </submittedName>
</protein>
<sequence length="112" mass="13110">MQSDLNEKEIAEKENEKKTAAKAEVSQLGKFYEATISMSVENLNVSLEIQKNFSYSSLSTIWNLLKRDEELKYHKILRKWKMRNRKGEGNLKYFKAHSNIYVSTINQSSQKC</sequence>
<dbReference type="AlphaFoldDB" id="A0A1J1IXW9"/>
<dbReference type="EMBL" id="CVRI01000061">
    <property type="protein sequence ID" value="CRL03998.1"/>
    <property type="molecule type" value="Genomic_DNA"/>
</dbReference>
<accession>A0A1J1IXW9</accession>